<feature type="transmembrane region" description="Helical" evidence="1">
    <location>
        <begin position="91"/>
        <end position="113"/>
    </location>
</feature>
<proteinExistence type="predicted"/>
<keyword evidence="3" id="KW-1185">Reference proteome</keyword>
<gene>
    <name evidence="2" type="ORF">AAEO60_12485</name>
</gene>
<sequence length="206" mass="22185">MATEMLILFAAVFAINLLPAFGPPTWSVIVFFGLTSNLPLPVLVVTAALASSSGRFLLAHGFRLLAGRVSDKTKRSLAAARAAFERQRHHGLMALVFFAVSPLPSAQQFAAVGLAGVRILPFILAFFAGRLVSYSFYAITAKIADRYTSLGDVFRESLTSPWGIAIQLVLLAGLVAMVKIDWTRLFGPAPEHAEEHAKEEEGKGEG</sequence>
<dbReference type="Proteomes" id="UP001497045">
    <property type="component" value="Unassembled WGS sequence"/>
</dbReference>
<feature type="transmembrane region" description="Helical" evidence="1">
    <location>
        <begin position="43"/>
        <end position="66"/>
    </location>
</feature>
<evidence type="ECO:0000313" key="2">
    <source>
        <dbReference type="EMBL" id="MEL1251485.1"/>
    </source>
</evidence>
<reference evidence="2 3" key="1">
    <citation type="submission" date="2024-04" db="EMBL/GenBank/DDBJ databases">
        <title>Aurantiacibacter sp. DGU6 16S ribosomal RNA gene Genome sequencing and assembly.</title>
        <authorList>
            <person name="Park S."/>
        </authorList>
    </citation>
    <scope>NUCLEOTIDE SEQUENCE [LARGE SCALE GENOMIC DNA]</scope>
    <source>
        <strain evidence="2 3">DGU6</strain>
    </source>
</reference>
<dbReference type="RefSeq" id="WP_341674038.1">
    <property type="nucleotide sequence ID" value="NZ_JBBYHV010000002.1"/>
</dbReference>
<accession>A0ABU9IH04</accession>
<comment type="caution">
    <text evidence="2">The sequence shown here is derived from an EMBL/GenBank/DDBJ whole genome shotgun (WGS) entry which is preliminary data.</text>
</comment>
<keyword evidence="1" id="KW-0812">Transmembrane</keyword>
<keyword evidence="1" id="KW-1133">Transmembrane helix</keyword>
<evidence type="ECO:0000256" key="1">
    <source>
        <dbReference type="SAM" id="Phobius"/>
    </source>
</evidence>
<evidence type="ECO:0000313" key="3">
    <source>
        <dbReference type="Proteomes" id="UP001497045"/>
    </source>
</evidence>
<keyword evidence="1" id="KW-0472">Membrane</keyword>
<protein>
    <recommendedName>
        <fullName evidence="4">DedA family protein</fullName>
    </recommendedName>
</protein>
<evidence type="ECO:0008006" key="4">
    <source>
        <dbReference type="Google" id="ProtNLM"/>
    </source>
</evidence>
<feature type="transmembrane region" description="Helical" evidence="1">
    <location>
        <begin position="160"/>
        <end position="180"/>
    </location>
</feature>
<feature type="transmembrane region" description="Helical" evidence="1">
    <location>
        <begin position="119"/>
        <end position="139"/>
    </location>
</feature>
<name>A0ABU9IH04_9SPHN</name>
<organism evidence="2 3">
    <name type="scientific">Aurantiacibacter gilvus</name>
    <dbReference type="NCBI Taxonomy" id="3139141"/>
    <lineage>
        <taxon>Bacteria</taxon>
        <taxon>Pseudomonadati</taxon>
        <taxon>Pseudomonadota</taxon>
        <taxon>Alphaproteobacteria</taxon>
        <taxon>Sphingomonadales</taxon>
        <taxon>Erythrobacteraceae</taxon>
        <taxon>Aurantiacibacter</taxon>
    </lineage>
</organism>
<dbReference type="EMBL" id="JBBYHV010000002">
    <property type="protein sequence ID" value="MEL1251485.1"/>
    <property type="molecule type" value="Genomic_DNA"/>
</dbReference>